<evidence type="ECO:0000256" key="10">
    <source>
        <dbReference type="SAM" id="MobiDB-lite"/>
    </source>
</evidence>
<dbReference type="PROSITE" id="PS00371">
    <property type="entry name" value="PTS_EIIA_TYPE_1_HIS"/>
    <property type="match status" value="1"/>
</dbReference>
<dbReference type="InterPro" id="IPR013013">
    <property type="entry name" value="PTS_EIIC_1"/>
</dbReference>
<keyword evidence="2" id="KW-0813">Transport</keyword>
<dbReference type="GO" id="GO:0008982">
    <property type="term" value="F:protein-N(PI)-phosphohistidine-sugar phosphotransferase activity"/>
    <property type="evidence" value="ECO:0007669"/>
    <property type="project" value="InterPro"/>
</dbReference>
<evidence type="ECO:0000256" key="2">
    <source>
        <dbReference type="ARBA" id="ARBA00022448"/>
    </source>
</evidence>
<organism evidence="14 15">
    <name type="scientific">Rothia kristinae</name>
    <dbReference type="NCBI Taxonomy" id="37923"/>
    <lineage>
        <taxon>Bacteria</taxon>
        <taxon>Bacillati</taxon>
        <taxon>Actinomycetota</taxon>
        <taxon>Actinomycetes</taxon>
        <taxon>Micrococcales</taxon>
        <taxon>Micrococcaceae</taxon>
        <taxon>Rothia</taxon>
    </lineage>
</organism>
<dbReference type="InterPro" id="IPR003352">
    <property type="entry name" value="PTS_EIIC"/>
</dbReference>
<dbReference type="SUPFAM" id="SSF51261">
    <property type="entry name" value="Duplicated hybrid motif"/>
    <property type="match status" value="1"/>
</dbReference>
<evidence type="ECO:0000256" key="3">
    <source>
        <dbReference type="ARBA" id="ARBA00022475"/>
    </source>
</evidence>
<evidence type="ECO:0000256" key="8">
    <source>
        <dbReference type="ARBA" id="ARBA00022989"/>
    </source>
</evidence>
<dbReference type="InterPro" id="IPR011055">
    <property type="entry name" value="Dup_hybrid_motif"/>
</dbReference>
<feature type="transmembrane region" description="Helical" evidence="11">
    <location>
        <begin position="206"/>
        <end position="227"/>
    </location>
</feature>
<evidence type="ECO:0000256" key="5">
    <source>
        <dbReference type="ARBA" id="ARBA00022679"/>
    </source>
</evidence>
<dbReference type="PROSITE" id="PS51103">
    <property type="entry name" value="PTS_EIIC_TYPE_1"/>
    <property type="match status" value="1"/>
</dbReference>
<dbReference type="PANTHER" id="PTHR30175:SF1">
    <property type="entry name" value="PTS SYSTEM ARBUTIN-, CELLOBIOSE-, AND SALICIN-SPECIFIC EIIBC COMPONENT-RELATED"/>
    <property type="match status" value="1"/>
</dbReference>
<dbReference type="GO" id="GO:0015771">
    <property type="term" value="P:trehalose transport"/>
    <property type="evidence" value="ECO:0007669"/>
    <property type="project" value="TreeGrafter"/>
</dbReference>
<keyword evidence="3" id="KW-1003">Cell membrane</keyword>
<evidence type="ECO:0000313" key="15">
    <source>
        <dbReference type="Proteomes" id="UP000595221"/>
    </source>
</evidence>
<accession>A0A7T4MS13</accession>
<dbReference type="GO" id="GO:0005886">
    <property type="term" value="C:plasma membrane"/>
    <property type="evidence" value="ECO:0007669"/>
    <property type="project" value="UniProtKB-SubCell"/>
</dbReference>
<dbReference type="Gene3D" id="2.70.70.10">
    <property type="entry name" value="Glucose Permease (Domain IIA)"/>
    <property type="match status" value="1"/>
</dbReference>
<reference evidence="14 15" key="1">
    <citation type="submission" date="2020-12" db="EMBL/GenBank/DDBJ databases">
        <title>FDA dAtabase for Regulatory Grade micrObial Sequences (FDA-ARGOS): Supporting development and validation of Infectious Disease Dx tests.</title>
        <authorList>
            <person name="Sproer C."/>
            <person name="Gronow S."/>
            <person name="Severitt S."/>
            <person name="Schroder I."/>
            <person name="Tallon L."/>
            <person name="Sadzewicz L."/>
            <person name="Zhao X."/>
            <person name="Boylan J."/>
            <person name="Ott S."/>
            <person name="Bowen H."/>
            <person name="Vavikolanu K."/>
            <person name="Mehta A."/>
            <person name="Aluvathingal J."/>
            <person name="Nadendla S."/>
            <person name="Lowell S."/>
            <person name="Myers T."/>
            <person name="Yan Y."/>
            <person name="Sichtig H."/>
        </authorList>
    </citation>
    <scope>NUCLEOTIDE SEQUENCE [LARGE SCALE GENOMIC DNA]</scope>
    <source>
        <strain evidence="14 15">FDAARGOS_1001</strain>
    </source>
</reference>
<feature type="domain" description="PTS EIIC type-1" evidence="13">
    <location>
        <begin position="1"/>
        <end position="284"/>
    </location>
</feature>
<keyword evidence="5" id="KW-0808">Transferase</keyword>
<feature type="domain" description="PTS EIIA type-1" evidence="12">
    <location>
        <begin position="344"/>
        <end position="464"/>
    </location>
</feature>
<feature type="transmembrane region" description="Helical" evidence="11">
    <location>
        <begin position="25"/>
        <end position="47"/>
    </location>
</feature>
<keyword evidence="6" id="KW-0598">Phosphotransferase system</keyword>
<dbReference type="PROSITE" id="PS51093">
    <property type="entry name" value="PTS_EIIA_TYPE_1"/>
    <property type="match status" value="1"/>
</dbReference>
<dbReference type="NCBIfam" id="TIGR00830">
    <property type="entry name" value="PTBA"/>
    <property type="match status" value="1"/>
</dbReference>
<evidence type="ECO:0000256" key="11">
    <source>
        <dbReference type="SAM" id="Phobius"/>
    </source>
</evidence>
<feature type="transmembrane region" description="Helical" evidence="11">
    <location>
        <begin position="115"/>
        <end position="135"/>
    </location>
</feature>
<dbReference type="Proteomes" id="UP000595221">
    <property type="component" value="Chromosome"/>
</dbReference>
<keyword evidence="8 11" id="KW-1133">Transmembrane helix</keyword>
<keyword evidence="4 14" id="KW-0762">Sugar transport</keyword>
<sequence length="490" mass="50830">MSIAGVLILPQVIQRGDPGEVVHFFGIPIVLASYTSSVIPMIVVVWVQGHVERWLKRTLAASIENFTTPFLILLILPSATLMTIGPVTMAFSAGISGGVEWIFEASPWVAGAVMGGLWQVFVMFGLHWGLIPIMINDVATLGYSVMKAPVVASVIAQGAAALAVFFRLRRDHKIKQAALPSGIASLLAGITEPAVYGVNLPLKRPFIIACLSGAVGGAVTASGGSAADNLANPSLLSISAYLNHGNFVVFCLGVLISFLLAFFGTLFFGIPRSAREEEQPQELSEDLDSGIPAQPVPADKKVVDADAQVVPAGVVVPVAVDEGNTTDLVAAASGHAVPLSEIEDPVFSSGAMGQGLGIRPATGADGSSDAESPTGAHPGRIVAPISGKLTAAMNSGHAYGVRADTGVEVLVHVGIDTVQLDGREFTPHVTKGDTVTAGQVLVDVDLPTVTEAGYDPTVITIITNSDHFSTIEPRTGIDLAAGDLTVVVER</sequence>
<protein>
    <submittedName>
        <fullName evidence="14">PTS glucose transporter subunit IIA</fullName>
    </submittedName>
</protein>
<dbReference type="GO" id="GO:0090589">
    <property type="term" value="F:protein-phosphocysteine-trehalose phosphotransferase system transporter activity"/>
    <property type="evidence" value="ECO:0007669"/>
    <property type="project" value="TreeGrafter"/>
</dbReference>
<comment type="subcellular location">
    <subcellularLocation>
        <location evidence="1">Cell membrane</location>
        <topology evidence="1">Multi-pass membrane protein</topology>
    </subcellularLocation>
</comment>
<evidence type="ECO:0000256" key="9">
    <source>
        <dbReference type="ARBA" id="ARBA00023136"/>
    </source>
</evidence>
<keyword evidence="7 11" id="KW-0812">Transmembrane</keyword>
<evidence type="ECO:0000256" key="6">
    <source>
        <dbReference type="ARBA" id="ARBA00022683"/>
    </source>
</evidence>
<evidence type="ECO:0000256" key="4">
    <source>
        <dbReference type="ARBA" id="ARBA00022597"/>
    </source>
</evidence>
<dbReference type="EMBL" id="CP066078">
    <property type="protein sequence ID" value="QQC58615.1"/>
    <property type="molecule type" value="Genomic_DNA"/>
</dbReference>
<evidence type="ECO:0000256" key="7">
    <source>
        <dbReference type="ARBA" id="ARBA00022692"/>
    </source>
</evidence>
<dbReference type="InterPro" id="IPR001127">
    <property type="entry name" value="PTS_EIIA_1_perm"/>
</dbReference>
<name>A0A7T4MS13_9MICC</name>
<feature type="transmembrane region" description="Helical" evidence="11">
    <location>
        <begin position="247"/>
        <end position="270"/>
    </location>
</feature>
<dbReference type="PANTHER" id="PTHR30175">
    <property type="entry name" value="PHOSPHOTRANSFERASE SYSTEM TRANSPORT PROTEIN"/>
    <property type="match status" value="1"/>
</dbReference>
<keyword evidence="9 11" id="KW-0472">Membrane</keyword>
<proteinExistence type="predicted"/>
<evidence type="ECO:0000259" key="12">
    <source>
        <dbReference type="PROSITE" id="PS51093"/>
    </source>
</evidence>
<evidence type="ECO:0000256" key="1">
    <source>
        <dbReference type="ARBA" id="ARBA00004651"/>
    </source>
</evidence>
<dbReference type="AlphaFoldDB" id="A0A7T4MS13"/>
<dbReference type="InterPro" id="IPR050558">
    <property type="entry name" value="PTS_Sugar-Specific_Components"/>
</dbReference>
<dbReference type="GO" id="GO:0009401">
    <property type="term" value="P:phosphoenolpyruvate-dependent sugar phosphotransferase system"/>
    <property type="evidence" value="ECO:0007669"/>
    <property type="project" value="UniProtKB-KW"/>
</dbReference>
<feature type="transmembrane region" description="Helical" evidence="11">
    <location>
        <begin position="141"/>
        <end position="166"/>
    </location>
</feature>
<dbReference type="Pfam" id="PF02378">
    <property type="entry name" value="PTS_EIIC"/>
    <property type="match status" value="1"/>
</dbReference>
<feature type="region of interest" description="Disordered" evidence="10">
    <location>
        <begin position="359"/>
        <end position="379"/>
    </location>
</feature>
<evidence type="ECO:0000259" key="13">
    <source>
        <dbReference type="PROSITE" id="PS51103"/>
    </source>
</evidence>
<gene>
    <name evidence="14" type="ORF">I6H58_06320</name>
</gene>
<dbReference type="Pfam" id="PF00358">
    <property type="entry name" value="PTS_EIIA_1"/>
    <property type="match status" value="1"/>
</dbReference>
<evidence type="ECO:0000313" key="14">
    <source>
        <dbReference type="EMBL" id="QQC58615.1"/>
    </source>
</evidence>